<evidence type="ECO:0000259" key="3">
    <source>
        <dbReference type="PROSITE" id="PS51186"/>
    </source>
</evidence>
<dbReference type="PROSITE" id="PS51186">
    <property type="entry name" value="GNAT"/>
    <property type="match status" value="1"/>
</dbReference>
<dbReference type="Gene3D" id="3.40.630.30">
    <property type="match status" value="1"/>
</dbReference>
<organism evidence="4 5">
    <name type="scientific">Rheinheimera riviphila</name>
    <dbReference type="NCBI Taxonomy" id="1834037"/>
    <lineage>
        <taxon>Bacteria</taxon>
        <taxon>Pseudomonadati</taxon>
        <taxon>Pseudomonadota</taxon>
        <taxon>Gammaproteobacteria</taxon>
        <taxon>Chromatiales</taxon>
        <taxon>Chromatiaceae</taxon>
        <taxon>Rheinheimera</taxon>
    </lineage>
</organism>
<keyword evidence="2" id="KW-0012">Acyltransferase</keyword>
<evidence type="ECO:0000256" key="2">
    <source>
        <dbReference type="ARBA" id="ARBA00023315"/>
    </source>
</evidence>
<dbReference type="EMBL" id="SACS01000034">
    <property type="protein sequence ID" value="RVU31943.1"/>
    <property type="molecule type" value="Genomic_DNA"/>
</dbReference>
<keyword evidence="1 4" id="KW-0808">Transferase</keyword>
<comment type="caution">
    <text evidence="4">The sequence shown here is derived from an EMBL/GenBank/DDBJ whole genome shotgun (WGS) entry which is preliminary data.</text>
</comment>
<proteinExistence type="predicted"/>
<dbReference type="GO" id="GO:0016747">
    <property type="term" value="F:acyltransferase activity, transferring groups other than amino-acyl groups"/>
    <property type="evidence" value="ECO:0007669"/>
    <property type="project" value="InterPro"/>
</dbReference>
<accession>A0A437QC42</accession>
<dbReference type="InterPro" id="IPR016181">
    <property type="entry name" value="Acyl_CoA_acyltransferase"/>
</dbReference>
<evidence type="ECO:0000313" key="5">
    <source>
        <dbReference type="Proteomes" id="UP000283077"/>
    </source>
</evidence>
<keyword evidence="5" id="KW-1185">Reference proteome</keyword>
<name>A0A437QC42_9GAMM</name>
<protein>
    <submittedName>
        <fullName evidence="4">GNAT family N-acetyltransferase</fullName>
    </submittedName>
</protein>
<dbReference type="PANTHER" id="PTHR43877">
    <property type="entry name" value="AMINOALKYLPHOSPHONATE N-ACETYLTRANSFERASE-RELATED-RELATED"/>
    <property type="match status" value="1"/>
</dbReference>
<dbReference type="AlphaFoldDB" id="A0A437QC42"/>
<dbReference type="SUPFAM" id="SSF55729">
    <property type="entry name" value="Acyl-CoA N-acyltransferases (Nat)"/>
    <property type="match status" value="1"/>
</dbReference>
<sequence>MYSITEVPLTNPALTALFGALSEALGKTEPEPQLQQTPQSGLLIAVVAWHDGKAVGCGLLRQEDPQQAEIKRMYSLQPGVGSAVLLYLENYARQQGFVKVLAAARIINCKAVNFYLHKGFKKCPGYGKYRYSSQSICLEKSLVVASA</sequence>
<dbReference type="Pfam" id="PF00583">
    <property type="entry name" value="Acetyltransf_1"/>
    <property type="match status" value="1"/>
</dbReference>
<dbReference type="RefSeq" id="WP_127701100.1">
    <property type="nucleotide sequence ID" value="NZ_SACS01000034.1"/>
</dbReference>
<feature type="domain" description="N-acetyltransferase" evidence="3">
    <location>
        <begin position="4"/>
        <end position="143"/>
    </location>
</feature>
<evidence type="ECO:0000313" key="4">
    <source>
        <dbReference type="EMBL" id="RVU31943.1"/>
    </source>
</evidence>
<dbReference type="InterPro" id="IPR050832">
    <property type="entry name" value="Bact_Acetyltransf"/>
</dbReference>
<evidence type="ECO:0000256" key="1">
    <source>
        <dbReference type="ARBA" id="ARBA00022679"/>
    </source>
</evidence>
<dbReference type="PANTHER" id="PTHR43877:SF2">
    <property type="entry name" value="AMINOALKYLPHOSPHONATE N-ACETYLTRANSFERASE-RELATED"/>
    <property type="match status" value="1"/>
</dbReference>
<gene>
    <name evidence="4" type="ORF">EOE67_19430</name>
</gene>
<reference evidence="4 5" key="1">
    <citation type="submission" date="2019-01" db="EMBL/GenBank/DDBJ databases">
        <authorList>
            <person name="Chen W.-M."/>
        </authorList>
    </citation>
    <scope>NUCLEOTIDE SEQUENCE [LARGE SCALE GENOMIC DNA]</scope>
    <source>
        <strain evidence="4 5">KYPC3</strain>
    </source>
</reference>
<dbReference type="CDD" id="cd04301">
    <property type="entry name" value="NAT_SF"/>
    <property type="match status" value="1"/>
</dbReference>
<dbReference type="Proteomes" id="UP000283077">
    <property type="component" value="Unassembled WGS sequence"/>
</dbReference>
<dbReference type="OrthoDB" id="9803233at2"/>
<dbReference type="InterPro" id="IPR000182">
    <property type="entry name" value="GNAT_dom"/>
</dbReference>